<dbReference type="RefSeq" id="WP_014936102.1">
    <property type="nucleotide sequence ID" value="NC_019908.1"/>
</dbReference>
<dbReference type="GO" id="GO:0005975">
    <property type="term" value="P:carbohydrate metabolic process"/>
    <property type="evidence" value="ECO:0007669"/>
    <property type="project" value="InterPro"/>
</dbReference>
<protein>
    <submittedName>
        <fullName evidence="6">Alpha glucan phosphorylase</fullName>
    </submittedName>
</protein>
<comment type="similarity">
    <text evidence="2">Belongs to the glycogen phosphorylase family.</text>
</comment>
<dbReference type="InterPro" id="IPR000811">
    <property type="entry name" value="Glyco_trans_35"/>
</dbReference>
<comment type="catalytic activity">
    <reaction evidence="1">
        <text>[(1-&gt;4)-alpha-D-glucosyl](n) + phosphate = [(1-&gt;4)-alpha-D-glucosyl](n-1) + alpha-D-glucose 1-phosphate</text>
        <dbReference type="Rhea" id="RHEA:41732"/>
        <dbReference type="Rhea" id="RHEA-COMP:9584"/>
        <dbReference type="Rhea" id="RHEA-COMP:9586"/>
        <dbReference type="ChEBI" id="CHEBI:15444"/>
        <dbReference type="ChEBI" id="CHEBI:43474"/>
        <dbReference type="ChEBI" id="CHEBI:58601"/>
        <dbReference type="EC" id="2.4.1.1"/>
    </reaction>
</comment>
<keyword evidence="4" id="KW-0663">Pyridoxal phosphate</keyword>
<keyword evidence="7" id="KW-1185">Reference proteome</keyword>
<feature type="domain" description="DUF3417" evidence="5">
    <location>
        <begin position="12"/>
        <end position="122"/>
    </location>
</feature>
<dbReference type="GeneID" id="56438796"/>
<dbReference type="Proteomes" id="UP000010793">
    <property type="component" value="Chromosome"/>
</dbReference>
<dbReference type="GO" id="GO:0030170">
    <property type="term" value="F:pyridoxal phosphate binding"/>
    <property type="evidence" value="ECO:0007669"/>
    <property type="project" value="InterPro"/>
</dbReference>
<evidence type="ECO:0000313" key="7">
    <source>
        <dbReference type="Proteomes" id="UP000010793"/>
    </source>
</evidence>
<sequence length="854" mass="99198">MKVSKYMVSPSVPKELEPLMEITKNFWWVWNQKAINLLRNIDIDNWDKKDHNPIRLLGESSQECFDTMLHDDAAMMNLAEVYDEFKTYMNQETWYDSLDDSQKTKNEKIAYFSFEYGLHESLPNYSGGLGILSGDHLKSASDLGLPFVAVGLLYRKGYFRQYLNADGWQQEYDIENDFFNLALEKVLDKNGETMKVDVDLPGRKVYAQIWKANVGRIELYYLDANIEENSVEDRDITAQLYGGNLETRIQQEILLGIGGIKALNKLGIKPTIYHMNEGHSAFLSLERMRQLMENNHLDKNAAREVVYSSNVFTTHTPVPAGNDVFPIDMVQKYFSEYVKHIGMSMDEFLRLGRINPDDNKENFCMTVLALNLSAENNGVSLLHGHVSRAMWKDIWKGVPEDELPIDAITNGIHTLSWISFDMQNLLDRYLGPRWRTKPLEHEVWERVQRIPDAELWKTHERRKERLIDFCRTRLKSQITNRGFTKNEIEHADQILSPDALTIGFARRFATYKRGTLLFRDLDRLKKILSNKDKPVQIIFAGKAHPHDNGGKELIREISEICRREDFRDHIVFLEDYDINVARYMVQGVDVWLNNPRRPLEASGTSGMKVPPNGGLNFSVLDGWWDEAYDAQNGWAIGNREQYSDLEYQDDVESKAIYNVLENEIIPLYYNNRGRDDIPREWVAAMKWSMQTVCPVFSTNRMVADYYNKFYNKASKRYLHMIKNDFEKPKALKEWKQNIYDKWSKVSFENTISEMPSRNLKVGSKFEIKTIVNLGDIAPDSVRVELYYGKLSMKEEIIEPSIIEMKHSADLGNGRHSFSGALVCNNSGQSGFAIRMYPYNKDLSYKFDMKLIIWS</sequence>
<dbReference type="Gene3D" id="3.40.50.2000">
    <property type="entry name" value="Glycogen Phosphorylase B"/>
    <property type="match status" value="3"/>
</dbReference>
<accession>A0A3B6VPR0</accession>
<dbReference type="NCBIfam" id="TIGR02094">
    <property type="entry name" value="more_P_ylases"/>
    <property type="match status" value="1"/>
</dbReference>
<organism evidence="6 7">
    <name type="scientific">Brachyspira pilosicoli P43/6/78</name>
    <dbReference type="NCBI Taxonomy" id="1042417"/>
    <lineage>
        <taxon>Bacteria</taxon>
        <taxon>Pseudomonadati</taxon>
        <taxon>Spirochaetota</taxon>
        <taxon>Spirochaetia</taxon>
        <taxon>Brachyspirales</taxon>
        <taxon>Brachyspiraceae</taxon>
        <taxon>Brachyspira</taxon>
    </lineage>
</organism>
<dbReference type="Pfam" id="PF11897">
    <property type="entry name" value="DUF3417"/>
    <property type="match status" value="1"/>
</dbReference>
<evidence type="ECO:0000313" key="6">
    <source>
        <dbReference type="EMBL" id="AGA65735.1"/>
    </source>
</evidence>
<dbReference type="Pfam" id="PF00343">
    <property type="entry name" value="Phosphorylase"/>
    <property type="match status" value="1"/>
</dbReference>
<dbReference type="InterPro" id="IPR024517">
    <property type="entry name" value="Glycogen_phosphorylase_DUF3417"/>
</dbReference>
<dbReference type="PIRSF" id="PIRSF000460">
    <property type="entry name" value="Pprylas_GlgP"/>
    <property type="match status" value="1"/>
</dbReference>
<proteinExistence type="inferred from homology"/>
<feature type="modified residue" description="N6-(pyridoxal phosphate)lysine" evidence="4">
    <location>
        <position position="608"/>
    </location>
</feature>
<gene>
    <name evidence="6" type="ORF">BPP43_02025</name>
</gene>
<dbReference type="PANTHER" id="PTHR42655">
    <property type="entry name" value="GLYCOGEN PHOSPHORYLASE"/>
    <property type="match status" value="1"/>
</dbReference>
<evidence type="ECO:0000256" key="2">
    <source>
        <dbReference type="ARBA" id="ARBA00006047"/>
    </source>
</evidence>
<dbReference type="SUPFAM" id="SSF53756">
    <property type="entry name" value="UDP-Glycosyltransferase/glycogen phosphorylase"/>
    <property type="match status" value="1"/>
</dbReference>
<dbReference type="GO" id="GO:0008184">
    <property type="term" value="F:glycogen phosphorylase activity"/>
    <property type="evidence" value="ECO:0007669"/>
    <property type="project" value="InterPro"/>
</dbReference>
<name>A0A3B6VPR0_BRAPL</name>
<evidence type="ECO:0000256" key="3">
    <source>
        <dbReference type="ARBA" id="ARBA00022533"/>
    </source>
</evidence>
<evidence type="ECO:0000259" key="5">
    <source>
        <dbReference type="Pfam" id="PF11897"/>
    </source>
</evidence>
<evidence type="ECO:0000256" key="1">
    <source>
        <dbReference type="ARBA" id="ARBA00001275"/>
    </source>
</evidence>
<dbReference type="AlphaFoldDB" id="A0A3B6VPR0"/>
<evidence type="ECO:0000256" key="4">
    <source>
        <dbReference type="PIRSR" id="PIRSR000460-1"/>
    </source>
</evidence>
<reference evidence="6 7" key="1">
    <citation type="journal article" date="2013" name="Genome Announc.">
        <title>Complete Genome Sequence of the Porcine Strain Brachyspira pilosicoli P43/6/78(T.).</title>
        <authorList>
            <person name="Lin C."/>
            <person name="den Bakker H.C."/>
            <person name="Suzuki H."/>
            <person name="Lefebure T."/>
            <person name="Ponnala L."/>
            <person name="Sun Q."/>
            <person name="Stanhope M.J."/>
            <person name="Wiedmann M."/>
            <person name="Duhamel G.E."/>
        </authorList>
    </citation>
    <scope>NUCLEOTIDE SEQUENCE [LARGE SCALE GENOMIC DNA]</scope>
    <source>
        <strain evidence="6 7">P43/6/78</strain>
    </source>
</reference>
<dbReference type="EMBL" id="CP002873">
    <property type="protein sequence ID" value="AGA65735.1"/>
    <property type="molecule type" value="Genomic_DNA"/>
</dbReference>
<dbReference type="InterPro" id="IPR011834">
    <property type="entry name" value="Agluc_phsphrylas"/>
</dbReference>
<keyword evidence="3" id="KW-0021">Allosteric enzyme</keyword>
<dbReference type="InterPro" id="IPR052182">
    <property type="entry name" value="Glycogen/Maltodextrin_Phosph"/>
</dbReference>
<dbReference type="KEGG" id="bpip:BPP43_02025"/>
<dbReference type="PANTHER" id="PTHR42655:SF1">
    <property type="entry name" value="GLYCOGEN PHOSPHORYLASE"/>
    <property type="match status" value="1"/>
</dbReference>